<accession>A0ABM1BL65</accession>
<dbReference type="GeneID" id="106468331"/>
<dbReference type="PROSITE" id="PS50105">
    <property type="entry name" value="SAM_DOMAIN"/>
    <property type="match status" value="1"/>
</dbReference>
<sequence>MDYSPQLAEKARLYPWQCMYCKTCCLCNDSDDWDTMLICDACDKGYHMKCHVPIVTEEPTGTWVCQRCMDEKQTGGTNEIKDKNSLVKSNQLEELAGVNTSLDLPLPCDSPVPDGYCIYSNTFDTLNRNHFETYPEVVPDAKDWTIDDVENFFTHIGFPEQAPAFREQEIDGKSLLLMKRSDVLMGLSIKLGPALKIYNHVKRLQTGLTNGHLL</sequence>
<dbReference type="InterPro" id="IPR013761">
    <property type="entry name" value="SAM/pointed_sf"/>
</dbReference>
<name>A0ABM1BL65_LIMPO</name>
<dbReference type="Pfam" id="PF00536">
    <property type="entry name" value="SAM_1"/>
    <property type="match status" value="1"/>
</dbReference>
<dbReference type="PROSITE" id="PS01359">
    <property type="entry name" value="ZF_PHD_1"/>
    <property type="match status" value="1"/>
</dbReference>
<evidence type="ECO:0000313" key="8">
    <source>
        <dbReference type="RefSeq" id="XP_013784204.2"/>
    </source>
</evidence>
<dbReference type="Pfam" id="PF00628">
    <property type="entry name" value="PHD"/>
    <property type="match status" value="1"/>
</dbReference>
<dbReference type="SMART" id="SM00454">
    <property type="entry name" value="SAM"/>
    <property type="match status" value="1"/>
</dbReference>
<dbReference type="InterPro" id="IPR001660">
    <property type="entry name" value="SAM"/>
</dbReference>
<dbReference type="Gene3D" id="1.10.150.50">
    <property type="entry name" value="Transcription Factor, Ets-1"/>
    <property type="match status" value="1"/>
</dbReference>
<dbReference type="PANTHER" id="PTHR12247:SF139">
    <property type="entry name" value="ATHERIN-RELATED"/>
    <property type="match status" value="1"/>
</dbReference>
<dbReference type="InterPro" id="IPR011011">
    <property type="entry name" value="Znf_FYVE_PHD"/>
</dbReference>
<dbReference type="PANTHER" id="PTHR12247">
    <property type="entry name" value="POLYCOMB GROUP PROTEIN"/>
    <property type="match status" value="1"/>
</dbReference>
<feature type="domain" description="PHD-type" evidence="5">
    <location>
        <begin position="21"/>
        <end position="71"/>
    </location>
</feature>
<evidence type="ECO:0000259" key="6">
    <source>
        <dbReference type="PROSITE" id="PS50105"/>
    </source>
</evidence>
<dbReference type="Proteomes" id="UP000694941">
    <property type="component" value="Unplaced"/>
</dbReference>
<dbReference type="InterPro" id="IPR013083">
    <property type="entry name" value="Znf_RING/FYVE/PHD"/>
</dbReference>
<evidence type="ECO:0000256" key="4">
    <source>
        <dbReference type="PROSITE-ProRule" id="PRU00146"/>
    </source>
</evidence>
<dbReference type="InterPro" id="IPR001965">
    <property type="entry name" value="Znf_PHD"/>
</dbReference>
<dbReference type="SMART" id="SM00249">
    <property type="entry name" value="PHD"/>
    <property type="match status" value="1"/>
</dbReference>
<evidence type="ECO:0000313" key="7">
    <source>
        <dbReference type="Proteomes" id="UP000694941"/>
    </source>
</evidence>
<keyword evidence="2 4" id="KW-0863">Zinc-finger</keyword>
<dbReference type="CDD" id="cd09583">
    <property type="entry name" value="SAM_Atherin-like"/>
    <property type="match status" value="1"/>
</dbReference>
<protein>
    <submittedName>
        <fullName evidence="8">Atherin-like isoform X1</fullName>
    </submittedName>
</protein>
<dbReference type="RefSeq" id="XP_013784204.2">
    <property type="nucleotide sequence ID" value="XM_013928750.2"/>
</dbReference>
<keyword evidence="1" id="KW-0479">Metal-binding</keyword>
<keyword evidence="7" id="KW-1185">Reference proteome</keyword>
<keyword evidence="3" id="KW-0862">Zinc</keyword>
<evidence type="ECO:0000256" key="1">
    <source>
        <dbReference type="ARBA" id="ARBA00022723"/>
    </source>
</evidence>
<dbReference type="InterPro" id="IPR050548">
    <property type="entry name" value="PcG_chromatin_remod_factors"/>
</dbReference>
<proteinExistence type="predicted"/>
<evidence type="ECO:0000259" key="5">
    <source>
        <dbReference type="PROSITE" id="PS50016"/>
    </source>
</evidence>
<gene>
    <name evidence="8" type="primary">LOC106468331</name>
</gene>
<dbReference type="PROSITE" id="PS50016">
    <property type="entry name" value="ZF_PHD_2"/>
    <property type="match status" value="1"/>
</dbReference>
<dbReference type="CDD" id="cd15527">
    <property type="entry name" value="PHD2_KAT6A_6B"/>
    <property type="match status" value="1"/>
</dbReference>
<organism evidence="7 8">
    <name type="scientific">Limulus polyphemus</name>
    <name type="common">Atlantic horseshoe crab</name>
    <dbReference type="NCBI Taxonomy" id="6850"/>
    <lineage>
        <taxon>Eukaryota</taxon>
        <taxon>Metazoa</taxon>
        <taxon>Ecdysozoa</taxon>
        <taxon>Arthropoda</taxon>
        <taxon>Chelicerata</taxon>
        <taxon>Merostomata</taxon>
        <taxon>Xiphosura</taxon>
        <taxon>Limulidae</taxon>
        <taxon>Limulus</taxon>
    </lineage>
</organism>
<feature type="domain" description="SAM" evidence="6">
    <location>
        <begin position="144"/>
        <end position="192"/>
    </location>
</feature>
<evidence type="ECO:0000256" key="3">
    <source>
        <dbReference type="ARBA" id="ARBA00022833"/>
    </source>
</evidence>
<dbReference type="Gene3D" id="3.30.40.10">
    <property type="entry name" value="Zinc/RING finger domain, C3HC4 (zinc finger)"/>
    <property type="match status" value="1"/>
</dbReference>
<dbReference type="SUPFAM" id="SSF57903">
    <property type="entry name" value="FYVE/PHD zinc finger"/>
    <property type="match status" value="1"/>
</dbReference>
<dbReference type="SUPFAM" id="SSF47769">
    <property type="entry name" value="SAM/Pointed domain"/>
    <property type="match status" value="1"/>
</dbReference>
<reference evidence="8" key="1">
    <citation type="submission" date="2025-08" db="UniProtKB">
        <authorList>
            <consortium name="RefSeq"/>
        </authorList>
    </citation>
    <scope>IDENTIFICATION</scope>
    <source>
        <tissue evidence="8">Muscle</tissue>
    </source>
</reference>
<dbReference type="InterPro" id="IPR019786">
    <property type="entry name" value="Zinc_finger_PHD-type_CS"/>
</dbReference>
<evidence type="ECO:0000256" key="2">
    <source>
        <dbReference type="ARBA" id="ARBA00022771"/>
    </source>
</evidence>
<dbReference type="InterPro" id="IPR019787">
    <property type="entry name" value="Znf_PHD-finger"/>
</dbReference>